<accession>A0AA86RSV9</accession>
<dbReference type="PANTHER" id="PTHR33698:SF1">
    <property type="entry name" value="NUCLEAR TRANSPORT FACTOR 2 (NTF2) FAMILY PROTEIN"/>
    <property type="match status" value="1"/>
</dbReference>
<organism evidence="3 4">
    <name type="scientific">Sphenostylis stenocarpa</name>
    <dbReference type="NCBI Taxonomy" id="92480"/>
    <lineage>
        <taxon>Eukaryota</taxon>
        <taxon>Viridiplantae</taxon>
        <taxon>Streptophyta</taxon>
        <taxon>Embryophyta</taxon>
        <taxon>Tracheophyta</taxon>
        <taxon>Spermatophyta</taxon>
        <taxon>Magnoliopsida</taxon>
        <taxon>eudicotyledons</taxon>
        <taxon>Gunneridae</taxon>
        <taxon>Pentapetalae</taxon>
        <taxon>rosids</taxon>
        <taxon>fabids</taxon>
        <taxon>Fabales</taxon>
        <taxon>Fabaceae</taxon>
        <taxon>Papilionoideae</taxon>
        <taxon>50 kb inversion clade</taxon>
        <taxon>NPAAA clade</taxon>
        <taxon>indigoferoid/millettioid clade</taxon>
        <taxon>Phaseoleae</taxon>
        <taxon>Sphenostylis</taxon>
    </lineage>
</organism>
<sequence length="317" mass="36426">MDAVINLPTRTSYHCLGLDSNITKRLAIRFPPSTTKCNLQRHTVKKNVLNNSWGRNRILAMALKTGPDSQQNSPSPAETVDQYYTNINGKELRQLDECISEDACFEDYAFTKPFQGKKEVMQFLEQLTECMGRNVKFRVKHIYEGDDLTAAANWHMEWKEKQIPFTRGCTFFKLTKLGKNLIIWRAEVLTESPIKPGSIVLVSPDTRIDSFLTLLKNVTAIFDDFPNLTECKSSFPDFTFPSNHPKDLNEHTHAHVPAGFLRSPHVILTWILKAYSIFIASWLHPLLEGYVKLWSFFVRLLSSVMTLVIFISKTFFK</sequence>
<dbReference type="Gramene" id="rna-AYBTSS11_LOCUS4117">
    <property type="protein sequence ID" value="CAJ1927744.1"/>
    <property type="gene ID" value="gene-AYBTSS11_LOCUS4117"/>
</dbReference>
<dbReference type="SUPFAM" id="SSF54427">
    <property type="entry name" value="NTF2-like"/>
    <property type="match status" value="1"/>
</dbReference>
<gene>
    <name evidence="3" type="ORF">AYBTSS11_LOCUS4117</name>
</gene>
<reference evidence="3" key="1">
    <citation type="submission" date="2023-10" db="EMBL/GenBank/DDBJ databases">
        <authorList>
            <person name="Domelevo Entfellner J.-B."/>
        </authorList>
    </citation>
    <scope>NUCLEOTIDE SEQUENCE</scope>
</reference>
<proteinExistence type="predicted"/>
<feature type="transmembrane region" description="Helical" evidence="1">
    <location>
        <begin position="266"/>
        <end position="284"/>
    </location>
</feature>
<dbReference type="PANTHER" id="PTHR33698">
    <property type="entry name" value="NUCLEAR TRANSPORT FACTOR 2 (NTF2)-LIKE PROTEIN"/>
    <property type="match status" value="1"/>
</dbReference>
<keyword evidence="1" id="KW-0472">Membrane</keyword>
<dbReference type="Gene3D" id="3.10.450.50">
    <property type="match status" value="1"/>
</dbReference>
<feature type="domain" description="SnoaL-like" evidence="2">
    <location>
        <begin position="80"/>
        <end position="174"/>
    </location>
</feature>
<dbReference type="InterPro" id="IPR037401">
    <property type="entry name" value="SnoaL-like"/>
</dbReference>
<dbReference type="Proteomes" id="UP001189624">
    <property type="component" value="Chromosome 2"/>
</dbReference>
<keyword evidence="1" id="KW-0812">Transmembrane</keyword>
<evidence type="ECO:0000259" key="2">
    <source>
        <dbReference type="Pfam" id="PF12680"/>
    </source>
</evidence>
<dbReference type="EMBL" id="OY731399">
    <property type="protein sequence ID" value="CAJ1927744.1"/>
    <property type="molecule type" value="Genomic_DNA"/>
</dbReference>
<dbReference type="Pfam" id="PF12680">
    <property type="entry name" value="SnoaL_2"/>
    <property type="match status" value="1"/>
</dbReference>
<evidence type="ECO:0000256" key="1">
    <source>
        <dbReference type="SAM" id="Phobius"/>
    </source>
</evidence>
<evidence type="ECO:0000313" key="3">
    <source>
        <dbReference type="EMBL" id="CAJ1927744.1"/>
    </source>
</evidence>
<name>A0AA86RSV9_9FABA</name>
<keyword evidence="1" id="KW-1133">Transmembrane helix</keyword>
<protein>
    <recommendedName>
        <fullName evidence="2">SnoaL-like domain-containing protein</fullName>
    </recommendedName>
</protein>
<dbReference type="CDD" id="cd00531">
    <property type="entry name" value="NTF2_like"/>
    <property type="match status" value="1"/>
</dbReference>
<keyword evidence="4" id="KW-1185">Reference proteome</keyword>
<evidence type="ECO:0000313" key="4">
    <source>
        <dbReference type="Proteomes" id="UP001189624"/>
    </source>
</evidence>
<feature type="transmembrane region" description="Helical" evidence="1">
    <location>
        <begin position="296"/>
        <end position="316"/>
    </location>
</feature>
<dbReference type="AlphaFoldDB" id="A0AA86RSV9"/>
<dbReference type="InterPro" id="IPR032710">
    <property type="entry name" value="NTF2-like_dom_sf"/>
</dbReference>